<sequence>MPVARWGYASTLLKHTHTRARRPRDRIGFLRHFRTPCPVFRKLFPIFRSTSRSSTSTGCRIALFSQRGCYALDITHTRAYTDTSTVIAIGFSVENPSNSLPEHYSSIRLV</sequence>
<proteinExistence type="predicted"/>
<evidence type="ECO:0000313" key="1">
    <source>
        <dbReference type="EMBL" id="CAG6469382.1"/>
    </source>
</evidence>
<dbReference type="AlphaFoldDB" id="A0A8D8B5U4"/>
<name>A0A8D8B5U4_CULPI</name>
<protein>
    <submittedName>
        <fullName evidence="1">(northern house mosquito) hypothetical protein</fullName>
    </submittedName>
</protein>
<accession>A0A8D8B5U4</accession>
<dbReference type="EMBL" id="HBUE01062879">
    <property type="protein sequence ID" value="CAG6469382.1"/>
    <property type="molecule type" value="Transcribed_RNA"/>
</dbReference>
<organism evidence="1">
    <name type="scientific">Culex pipiens</name>
    <name type="common">House mosquito</name>
    <dbReference type="NCBI Taxonomy" id="7175"/>
    <lineage>
        <taxon>Eukaryota</taxon>
        <taxon>Metazoa</taxon>
        <taxon>Ecdysozoa</taxon>
        <taxon>Arthropoda</taxon>
        <taxon>Hexapoda</taxon>
        <taxon>Insecta</taxon>
        <taxon>Pterygota</taxon>
        <taxon>Neoptera</taxon>
        <taxon>Endopterygota</taxon>
        <taxon>Diptera</taxon>
        <taxon>Nematocera</taxon>
        <taxon>Culicoidea</taxon>
        <taxon>Culicidae</taxon>
        <taxon>Culicinae</taxon>
        <taxon>Culicini</taxon>
        <taxon>Culex</taxon>
        <taxon>Culex</taxon>
    </lineage>
</organism>
<reference evidence="1" key="1">
    <citation type="submission" date="2021-05" db="EMBL/GenBank/DDBJ databases">
        <authorList>
            <person name="Alioto T."/>
            <person name="Alioto T."/>
            <person name="Gomez Garrido J."/>
        </authorList>
    </citation>
    <scope>NUCLEOTIDE SEQUENCE</scope>
</reference>